<gene>
    <name evidence="3" type="ORF">PILCRDRAFT_815443</name>
</gene>
<evidence type="ECO:0000313" key="3">
    <source>
        <dbReference type="EMBL" id="KIM87006.1"/>
    </source>
</evidence>
<feature type="region of interest" description="Disordered" evidence="1">
    <location>
        <begin position="971"/>
        <end position="1123"/>
    </location>
</feature>
<dbReference type="InParanoid" id="A0A0C3G8N0"/>
<evidence type="ECO:0000313" key="4">
    <source>
        <dbReference type="Proteomes" id="UP000054166"/>
    </source>
</evidence>
<reference evidence="3 4" key="1">
    <citation type="submission" date="2014-04" db="EMBL/GenBank/DDBJ databases">
        <authorList>
            <consortium name="DOE Joint Genome Institute"/>
            <person name="Kuo A."/>
            <person name="Tarkka M."/>
            <person name="Buscot F."/>
            <person name="Kohler A."/>
            <person name="Nagy L.G."/>
            <person name="Floudas D."/>
            <person name="Copeland A."/>
            <person name="Barry K.W."/>
            <person name="Cichocki N."/>
            <person name="Veneault-Fourrey C."/>
            <person name="LaButti K."/>
            <person name="Lindquist E.A."/>
            <person name="Lipzen A."/>
            <person name="Lundell T."/>
            <person name="Morin E."/>
            <person name="Murat C."/>
            <person name="Sun H."/>
            <person name="Tunlid A."/>
            <person name="Henrissat B."/>
            <person name="Grigoriev I.V."/>
            <person name="Hibbett D.S."/>
            <person name="Martin F."/>
            <person name="Nordberg H.P."/>
            <person name="Cantor M.N."/>
            <person name="Hua S.X."/>
        </authorList>
    </citation>
    <scope>NUCLEOTIDE SEQUENCE [LARGE SCALE GENOMIC DNA]</scope>
    <source>
        <strain evidence="3 4">F 1598</strain>
    </source>
</reference>
<accession>A0A0C3G8N0</accession>
<dbReference type="HOGENOM" id="CLU_012263_0_0_1"/>
<dbReference type="STRING" id="765440.A0A0C3G8N0"/>
<feature type="domain" description="Sfi1 spindle body" evidence="2">
    <location>
        <begin position="484"/>
        <end position="720"/>
    </location>
</feature>
<dbReference type="EMBL" id="KN832980">
    <property type="protein sequence ID" value="KIM87006.1"/>
    <property type="molecule type" value="Genomic_DNA"/>
</dbReference>
<sequence length="1123" mass="130987">MSGFRPTRASPPSKQAFLGGRAAPASSVSDISRGSAVSTSELQALTRQDIEFLDAVIERASPTATTFLSVFKAYNDILNERGMDPQNEVVYYGKLLKLGTLKGKSWGDKWRMVKLQQGHDGDSTSQKDFTGDSHQPPTRPPPPPTRITTRLTAQCRDDDMLTLHSHQDGSEIVDTDAGTETEVDIPQYHHIPKSIPRRSPSSTVGPDSSLPSGPIVPAPSRRQMLLPTTRNFRPWDNASDATEEVRAPSTILPSYGAVVMDTHVYRPSPYVLRPRSHIDRPLSAQALPKPKLFPTQSRERRNSMINENDAWTKIKMLQDEKEADRFREDRLVETCWAVWKSGFDWIIATNEQISQARGMLLLRKSMERWRNRTASELDLYSRVSTLNNNQCLRAALRTWKSRLKEKRQMEWRNDMRSKMKNVREKREGKLRKDTWAKWRQSYRSHLSGLHYTERLVLRFFRRWKTKLLTVDHLEAAGDEFLNGKDGRVAERCWSYWRRAAELRNAERSVADNVGLRIIGNVMNIWKQHAHDHSVADTFHDHYLKKKVLRSWKTARDRIQDLDGRAVKHLARQDDVLLRAVARVWKARERGKLLEKVRAVRAVQDAWVTWHRRLHEQKQLEDLAIAFSLRLNAHTASLALLTWRQVHKSHSNALAFAMHYHSAQLRFKILLIWRLQLRSKLKKAKQARIAENFFNARRAWKIWTDKFDEIRRQRKLQNLERHKLRKYFITWLQRALRDRGRKLAEHEIQRRVSERIMRAALSMWTNRVIELKLREIEVEQQNEIVLLNFAFRKWKGARVRHVEELSLMESYQDVKREENIRRMFHRWLSATRSARHRRMTLQGKEDEIIAARLAVSWDRWRERFVNEKLRPIEYEVIIQSQRKMLFQLFGVWQSKTKSLPALRFHASHSKAKYWHAWRTAMPQALMNRKARDLDKKTILAKALEKWLQTYRTKIALKAVARARYLRLPTSTVRLPTPLSRPPATLDSAPSLPRRTTRTEGSTADSSEAGPSRSIPGLSKPFRARTEIASLLTRRPRSDTATSTPRLMYSSPRARELSPTRSKSPHRATRRATTERDESPKRRPSSRPPSSTGGDMSRTKLWLELRDVKKKSKPPTEQSKSREPP</sequence>
<dbReference type="OrthoDB" id="1933281at2759"/>
<organism evidence="3 4">
    <name type="scientific">Piloderma croceum (strain F 1598)</name>
    <dbReference type="NCBI Taxonomy" id="765440"/>
    <lineage>
        <taxon>Eukaryota</taxon>
        <taxon>Fungi</taxon>
        <taxon>Dikarya</taxon>
        <taxon>Basidiomycota</taxon>
        <taxon>Agaricomycotina</taxon>
        <taxon>Agaricomycetes</taxon>
        <taxon>Agaricomycetidae</taxon>
        <taxon>Atheliales</taxon>
        <taxon>Atheliaceae</taxon>
        <taxon>Piloderma</taxon>
    </lineage>
</organism>
<feature type="compositionally biased region" description="Basic and acidic residues" evidence="1">
    <location>
        <begin position="1070"/>
        <end position="1079"/>
    </location>
</feature>
<reference evidence="4" key="2">
    <citation type="submission" date="2015-01" db="EMBL/GenBank/DDBJ databases">
        <title>Evolutionary Origins and Diversification of the Mycorrhizal Mutualists.</title>
        <authorList>
            <consortium name="DOE Joint Genome Institute"/>
            <consortium name="Mycorrhizal Genomics Consortium"/>
            <person name="Kohler A."/>
            <person name="Kuo A."/>
            <person name="Nagy L.G."/>
            <person name="Floudas D."/>
            <person name="Copeland A."/>
            <person name="Barry K.W."/>
            <person name="Cichocki N."/>
            <person name="Veneault-Fourrey C."/>
            <person name="LaButti K."/>
            <person name="Lindquist E.A."/>
            <person name="Lipzen A."/>
            <person name="Lundell T."/>
            <person name="Morin E."/>
            <person name="Murat C."/>
            <person name="Riley R."/>
            <person name="Ohm R."/>
            <person name="Sun H."/>
            <person name="Tunlid A."/>
            <person name="Henrissat B."/>
            <person name="Grigoriev I.V."/>
            <person name="Hibbett D.S."/>
            <person name="Martin F."/>
        </authorList>
    </citation>
    <scope>NUCLEOTIDE SEQUENCE [LARGE SCALE GENOMIC DNA]</scope>
    <source>
        <strain evidence="4">F 1598</strain>
    </source>
</reference>
<evidence type="ECO:0000259" key="2">
    <source>
        <dbReference type="Pfam" id="PF08457"/>
    </source>
</evidence>
<keyword evidence="4" id="KW-1185">Reference proteome</keyword>
<feature type="region of interest" description="Disordered" evidence="1">
    <location>
        <begin position="188"/>
        <end position="220"/>
    </location>
</feature>
<evidence type="ECO:0000256" key="1">
    <source>
        <dbReference type="SAM" id="MobiDB-lite"/>
    </source>
</evidence>
<feature type="region of interest" description="Disordered" evidence="1">
    <location>
        <begin position="117"/>
        <end position="148"/>
    </location>
</feature>
<dbReference type="InterPro" id="IPR013665">
    <property type="entry name" value="Sfi1_dom"/>
</dbReference>
<protein>
    <recommendedName>
        <fullName evidence="2">Sfi1 spindle body domain-containing protein</fullName>
    </recommendedName>
</protein>
<dbReference type="Pfam" id="PF08457">
    <property type="entry name" value="Sfi1"/>
    <property type="match status" value="1"/>
</dbReference>
<feature type="compositionally biased region" description="Basic and acidic residues" evidence="1">
    <location>
        <begin position="1095"/>
        <end position="1105"/>
    </location>
</feature>
<dbReference type="Proteomes" id="UP000054166">
    <property type="component" value="Unassembled WGS sequence"/>
</dbReference>
<dbReference type="FunCoup" id="A0A0C3G8N0">
    <property type="interactions" value="3"/>
</dbReference>
<name>A0A0C3G8N0_PILCF</name>
<feature type="compositionally biased region" description="Polar residues" evidence="1">
    <location>
        <begin position="123"/>
        <end position="135"/>
    </location>
</feature>
<feature type="region of interest" description="Disordered" evidence="1">
    <location>
        <begin position="1"/>
        <end position="26"/>
    </location>
</feature>
<dbReference type="AlphaFoldDB" id="A0A0C3G8N0"/>
<proteinExistence type="predicted"/>